<accession>A0A936TFB3</accession>
<sequence length="49" mass="5419">MDITDEALSDYFEAVLPHLDERQRRLNVGAVAVMLGRGGRTKVSELTGM</sequence>
<reference evidence="1 2" key="1">
    <citation type="submission" date="2020-10" db="EMBL/GenBank/DDBJ databases">
        <title>Connecting structure to function with the recovery of over 1000 high-quality activated sludge metagenome-assembled genomes encoding full-length rRNA genes using long-read sequencing.</title>
        <authorList>
            <person name="Singleton C.M."/>
            <person name="Petriglieri F."/>
            <person name="Kristensen J.M."/>
            <person name="Kirkegaard R.H."/>
            <person name="Michaelsen T.Y."/>
            <person name="Andersen M.H."/>
            <person name="Karst S.M."/>
            <person name="Dueholm M.S."/>
            <person name="Nielsen P.H."/>
            <person name="Albertsen M."/>
        </authorList>
    </citation>
    <scope>NUCLEOTIDE SEQUENCE [LARGE SCALE GENOMIC DNA]</scope>
    <source>
        <strain evidence="1">Lyne_18-Q3-R50-59_MAXAC.006</strain>
    </source>
</reference>
<protein>
    <submittedName>
        <fullName evidence="1">Uncharacterized protein</fullName>
    </submittedName>
</protein>
<organism evidence="1 2">
    <name type="scientific">Candidatus Neomicrothrix subdominans</name>
    <dbReference type="NCBI Taxonomy" id="2954438"/>
    <lineage>
        <taxon>Bacteria</taxon>
        <taxon>Bacillati</taxon>
        <taxon>Actinomycetota</taxon>
        <taxon>Acidimicrobiia</taxon>
        <taxon>Acidimicrobiales</taxon>
        <taxon>Microthrixaceae</taxon>
        <taxon>Candidatus Neomicrothrix</taxon>
    </lineage>
</organism>
<evidence type="ECO:0000313" key="2">
    <source>
        <dbReference type="Proteomes" id="UP000727993"/>
    </source>
</evidence>
<gene>
    <name evidence="1" type="ORF">IPN02_05965</name>
</gene>
<dbReference type="Proteomes" id="UP000727993">
    <property type="component" value="Unassembled WGS sequence"/>
</dbReference>
<proteinExistence type="predicted"/>
<evidence type="ECO:0000313" key="1">
    <source>
        <dbReference type="EMBL" id="MBK9296400.1"/>
    </source>
</evidence>
<dbReference type="EMBL" id="JADJZA010000002">
    <property type="protein sequence ID" value="MBK9296400.1"/>
    <property type="molecule type" value="Genomic_DNA"/>
</dbReference>
<comment type="caution">
    <text evidence="1">The sequence shown here is derived from an EMBL/GenBank/DDBJ whole genome shotgun (WGS) entry which is preliminary data.</text>
</comment>
<dbReference type="AlphaFoldDB" id="A0A936TFB3"/>
<name>A0A936TFB3_9ACTN</name>